<reference evidence="2" key="4">
    <citation type="submission" date="2019-03" db="UniProtKB">
        <authorList>
            <consortium name="EnsemblPlants"/>
        </authorList>
    </citation>
    <scope>IDENTIFICATION</scope>
</reference>
<dbReference type="AlphaFoldDB" id="A0A453JTB0"/>
<reference evidence="2" key="5">
    <citation type="journal article" date="2021" name="G3 (Bethesda)">
        <title>Aegilops tauschii genome assembly Aet v5.0 features greater sequence contiguity and improved annotation.</title>
        <authorList>
            <person name="Wang L."/>
            <person name="Zhu T."/>
            <person name="Rodriguez J.C."/>
            <person name="Deal K.R."/>
            <person name="Dubcovsky J."/>
            <person name="McGuire P.E."/>
            <person name="Lux T."/>
            <person name="Spannagl M."/>
            <person name="Mayer K.F.X."/>
            <person name="Baldrich P."/>
            <person name="Meyers B.C."/>
            <person name="Huo N."/>
            <person name="Gu Y.Q."/>
            <person name="Zhou H."/>
            <person name="Devos K.M."/>
            <person name="Bennetzen J.L."/>
            <person name="Unver T."/>
            <person name="Budak H."/>
            <person name="Gulick P.J."/>
            <person name="Galiba G."/>
            <person name="Kalapos B."/>
            <person name="Nelson D.R."/>
            <person name="Li P."/>
            <person name="You F.M."/>
            <person name="Luo M.C."/>
            <person name="Dvorak J."/>
        </authorList>
    </citation>
    <scope>NUCLEOTIDE SEQUENCE [LARGE SCALE GENOMIC DNA]</scope>
    <source>
        <strain evidence="2">cv. AL8/78</strain>
    </source>
</reference>
<organism evidence="2 3">
    <name type="scientific">Aegilops tauschii subsp. strangulata</name>
    <name type="common">Goatgrass</name>
    <dbReference type="NCBI Taxonomy" id="200361"/>
    <lineage>
        <taxon>Eukaryota</taxon>
        <taxon>Viridiplantae</taxon>
        <taxon>Streptophyta</taxon>
        <taxon>Embryophyta</taxon>
        <taxon>Tracheophyta</taxon>
        <taxon>Spermatophyta</taxon>
        <taxon>Magnoliopsida</taxon>
        <taxon>Liliopsida</taxon>
        <taxon>Poales</taxon>
        <taxon>Poaceae</taxon>
        <taxon>BOP clade</taxon>
        <taxon>Pooideae</taxon>
        <taxon>Triticodae</taxon>
        <taxon>Triticeae</taxon>
        <taxon>Triticinae</taxon>
        <taxon>Aegilops</taxon>
    </lineage>
</organism>
<dbReference type="SUPFAM" id="SSF56672">
    <property type="entry name" value="DNA/RNA polymerases"/>
    <property type="match status" value="1"/>
</dbReference>
<reference evidence="3" key="2">
    <citation type="journal article" date="2017" name="Nat. Plants">
        <title>The Aegilops tauschii genome reveals multiple impacts of transposons.</title>
        <authorList>
            <person name="Zhao G."/>
            <person name="Zou C."/>
            <person name="Li K."/>
            <person name="Wang K."/>
            <person name="Li T."/>
            <person name="Gao L."/>
            <person name="Zhang X."/>
            <person name="Wang H."/>
            <person name="Yang Z."/>
            <person name="Liu X."/>
            <person name="Jiang W."/>
            <person name="Mao L."/>
            <person name="Kong X."/>
            <person name="Jiao Y."/>
            <person name="Jia J."/>
        </authorList>
    </citation>
    <scope>NUCLEOTIDE SEQUENCE [LARGE SCALE GENOMIC DNA]</scope>
    <source>
        <strain evidence="3">cv. AL8/78</strain>
    </source>
</reference>
<protein>
    <recommendedName>
        <fullName evidence="1">Reverse transcriptase domain-containing protein</fullName>
    </recommendedName>
</protein>
<name>A0A453JTB0_AEGTS</name>
<evidence type="ECO:0000313" key="3">
    <source>
        <dbReference type="Proteomes" id="UP000015105"/>
    </source>
</evidence>
<dbReference type="PROSITE" id="PS50878">
    <property type="entry name" value="RT_POL"/>
    <property type="match status" value="1"/>
</dbReference>
<dbReference type="InterPro" id="IPR043502">
    <property type="entry name" value="DNA/RNA_pol_sf"/>
</dbReference>
<dbReference type="Pfam" id="PF00078">
    <property type="entry name" value="RVT_1"/>
    <property type="match status" value="1"/>
</dbReference>
<evidence type="ECO:0000313" key="2">
    <source>
        <dbReference type="EnsemblPlants" id="AET5Gv20182400.2"/>
    </source>
</evidence>
<keyword evidence="3" id="KW-1185">Reference proteome</keyword>
<accession>A0A453JTB0</accession>
<sequence>HRRKAKGVMLKLDISRAFDTIAWPFLFEVLRAKGFPDLWLSWIATLLTTTSSRVVVNGYAGPKFMHAQGLKQGDPIYPLLFVITMDVLTSIVSKGQEMGVLSTMPGCSSMQRISIYADDVVLFIRPSLPDLRFVKEAMLIFGTASGLKINFAKSAQF</sequence>
<reference evidence="3" key="1">
    <citation type="journal article" date="2014" name="Science">
        <title>Ancient hybridizations among the ancestral genomes of bread wheat.</title>
        <authorList>
            <consortium name="International Wheat Genome Sequencing Consortium,"/>
            <person name="Marcussen T."/>
            <person name="Sandve S.R."/>
            <person name="Heier L."/>
            <person name="Spannagl M."/>
            <person name="Pfeifer M."/>
            <person name="Jakobsen K.S."/>
            <person name="Wulff B.B."/>
            <person name="Steuernagel B."/>
            <person name="Mayer K.F."/>
            <person name="Olsen O.A."/>
        </authorList>
    </citation>
    <scope>NUCLEOTIDE SEQUENCE [LARGE SCALE GENOMIC DNA]</scope>
    <source>
        <strain evidence="3">cv. AL8/78</strain>
    </source>
</reference>
<dbReference type="EnsemblPlants" id="AET5Gv20182400.2">
    <property type="protein sequence ID" value="AET5Gv20182400.2"/>
    <property type="gene ID" value="AET5Gv20182400"/>
</dbReference>
<proteinExistence type="predicted"/>
<feature type="domain" description="Reverse transcriptase" evidence="1">
    <location>
        <begin position="1"/>
        <end position="157"/>
    </location>
</feature>
<dbReference type="Gramene" id="AET5Gv20182400.2">
    <property type="protein sequence ID" value="AET5Gv20182400.2"/>
    <property type="gene ID" value="AET5Gv20182400"/>
</dbReference>
<dbReference type="InterPro" id="IPR000477">
    <property type="entry name" value="RT_dom"/>
</dbReference>
<dbReference type="PANTHER" id="PTHR19446">
    <property type="entry name" value="REVERSE TRANSCRIPTASES"/>
    <property type="match status" value="1"/>
</dbReference>
<reference evidence="2" key="3">
    <citation type="journal article" date="2017" name="Nature">
        <title>Genome sequence of the progenitor of the wheat D genome Aegilops tauschii.</title>
        <authorList>
            <person name="Luo M.C."/>
            <person name="Gu Y.Q."/>
            <person name="Puiu D."/>
            <person name="Wang H."/>
            <person name="Twardziok S.O."/>
            <person name="Deal K.R."/>
            <person name="Huo N."/>
            <person name="Zhu T."/>
            <person name="Wang L."/>
            <person name="Wang Y."/>
            <person name="McGuire P.E."/>
            <person name="Liu S."/>
            <person name="Long H."/>
            <person name="Ramasamy R.K."/>
            <person name="Rodriguez J.C."/>
            <person name="Van S.L."/>
            <person name="Yuan L."/>
            <person name="Wang Z."/>
            <person name="Xia Z."/>
            <person name="Xiao L."/>
            <person name="Anderson O.D."/>
            <person name="Ouyang S."/>
            <person name="Liang Y."/>
            <person name="Zimin A.V."/>
            <person name="Pertea G."/>
            <person name="Qi P."/>
            <person name="Bennetzen J.L."/>
            <person name="Dai X."/>
            <person name="Dawson M.W."/>
            <person name="Muller H.G."/>
            <person name="Kugler K."/>
            <person name="Rivarola-Duarte L."/>
            <person name="Spannagl M."/>
            <person name="Mayer K.F.X."/>
            <person name="Lu F.H."/>
            <person name="Bevan M.W."/>
            <person name="Leroy P."/>
            <person name="Li P."/>
            <person name="You F.M."/>
            <person name="Sun Q."/>
            <person name="Liu Z."/>
            <person name="Lyons E."/>
            <person name="Wicker T."/>
            <person name="Salzberg S.L."/>
            <person name="Devos K.M."/>
            <person name="Dvorak J."/>
        </authorList>
    </citation>
    <scope>NUCLEOTIDE SEQUENCE [LARGE SCALE GENOMIC DNA]</scope>
    <source>
        <strain evidence="2">cv. AL8/78</strain>
    </source>
</reference>
<dbReference type="Proteomes" id="UP000015105">
    <property type="component" value="Chromosome 5D"/>
</dbReference>
<evidence type="ECO:0000259" key="1">
    <source>
        <dbReference type="PROSITE" id="PS50878"/>
    </source>
</evidence>